<protein>
    <submittedName>
        <fullName evidence="3">Uncharacterized protein</fullName>
    </submittedName>
</protein>
<sequence>MYQVLLSLLFVSVASRLVYAATECGPRETLYYDPETRSSGCCQEGGTVTWQDQKAYLGFCCAPGHDWTGDISTGEGGCCPIGMVMVDGMCVDKDSPEAKQHKTESKTSGCGCHHHASLDSEAEDLDETDETGPEFADSDSSTVDLGIRYGQCYRLIVVPSGKEVGSNRENTVYTPGGLFTNIPFRVCKSPRDCVGSMPDPDFVVSSQSRFYLQDQMGRYNDASATPGWVSSTTRGPLKMKFTKENDDAASFVGTLSTNPEWCEEESGCIALKLSSIPLTLQFSYIECIFESETGSGRVKDEL</sequence>
<keyword evidence="2" id="KW-0732">Signal</keyword>
<reference evidence="3 4" key="1">
    <citation type="submission" date="2024-01" db="EMBL/GenBank/DDBJ databases">
        <title>A draft genome for the cacao thread blight pathogen Marasmiellus scandens.</title>
        <authorList>
            <person name="Baruah I.K."/>
            <person name="Leung J."/>
            <person name="Bukari Y."/>
            <person name="Amoako-Attah I."/>
            <person name="Meinhardt L.W."/>
            <person name="Bailey B.A."/>
            <person name="Cohen S.P."/>
        </authorList>
    </citation>
    <scope>NUCLEOTIDE SEQUENCE [LARGE SCALE GENOMIC DNA]</scope>
    <source>
        <strain evidence="3 4">GH-19</strain>
    </source>
</reference>
<feature type="compositionally biased region" description="Acidic residues" evidence="1">
    <location>
        <begin position="121"/>
        <end position="132"/>
    </location>
</feature>
<name>A0ABR1IRZ9_9AGAR</name>
<feature type="signal peptide" evidence="2">
    <location>
        <begin position="1"/>
        <end position="20"/>
    </location>
</feature>
<feature type="chain" id="PRO_5045635088" evidence="2">
    <location>
        <begin position="21"/>
        <end position="302"/>
    </location>
</feature>
<feature type="region of interest" description="Disordered" evidence="1">
    <location>
        <begin position="121"/>
        <end position="140"/>
    </location>
</feature>
<dbReference type="EMBL" id="JBANRG010000090">
    <property type="protein sequence ID" value="KAK7436893.1"/>
    <property type="molecule type" value="Genomic_DNA"/>
</dbReference>
<organism evidence="3 4">
    <name type="scientific">Marasmiellus scandens</name>
    <dbReference type="NCBI Taxonomy" id="2682957"/>
    <lineage>
        <taxon>Eukaryota</taxon>
        <taxon>Fungi</taxon>
        <taxon>Dikarya</taxon>
        <taxon>Basidiomycota</taxon>
        <taxon>Agaricomycotina</taxon>
        <taxon>Agaricomycetes</taxon>
        <taxon>Agaricomycetidae</taxon>
        <taxon>Agaricales</taxon>
        <taxon>Marasmiineae</taxon>
        <taxon>Omphalotaceae</taxon>
        <taxon>Marasmiellus</taxon>
    </lineage>
</organism>
<proteinExistence type="predicted"/>
<evidence type="ECO:0000256" key="1">
    <source>
        <dbReference type="SAM" id="MobiDB-lite"/>
    </source>
</evidence>
<accession>A0ABR1IRZ9</accession>
<dbReference type="Proteomes" id="UP001498398">
    <property type="component" value="Unassembled WGS sequence"/>
</dbReference>
<keyword evidence="4" id="KW-1185">Reference proteome</keyword>
<evidence type="ECO:0000313" key="4">
    <source>
        <dbReference type="Proteomes" id="UP001498398"/>
    </source>
</evidence>
<comment type="caution">
    <text evidence="3">The sequence shown here is derived from an EMBL/GenBank/DDBJ whole genome shotgun (WGS) entry which is preliminary data.</text>
</comment>
<evidence type="ECO:0000256" key="2">
    <source>
        <dbReference type="SAM" id="SignalP"/>
    </source>
</evidence>
<evidence type="ECO:0000313" key="3">
    <source>
        <dbReference type="EMBL" id="KAK7436893.1"/>
    </source>
</evidence>
<gene>
    <name evidence="3" type="ORF">VKT23_018913</name>
</gene>